<keyword evidence="3" id="KW-1185">Reference proteome</keyword>
<dbReference type="InterPro" id="IPR011047">
    <property type="entry name" value="Quinoprotein_ADH-like_sf"/>
</dbReference>
<dbReference type="InterPro" id="IPR015943">
    <property type="entry name" value="WD40/YVTN_repeat-like_dom_sf"/>
</dbReference>
<dbReference type="RefSeq" id="WP_386802713.1">
    <property type="nucleotide sequence ID" value="NZ_JBHTMU010000012.1"/>
</dbReference>
<evidence type="ECO:0000313" key="3">
    <source>
        <dbReference type="Proteomes" id="UP001597135"/>
    </source>
</evidence>
<gene>
    <name evidence="2" type="ORF">ACFQ4E_08545</name>
</gene>
<name>A0ABW3ZH56_9RHOB</name>
<accession>A0ABW3ZH56</accession>
<dbReference type="SUPFAM" id="SSF50998">
    <property type="entry name" value="Quinoprotein alcohol dehydrogenase-like"/>
    <property type="match status" value="2"/>
</dbReference>
<dbReference type="PROSITE" id="PS51257">
    <property type="entry name" value="PROKAR_LIPOPROTEIN"/>
    <property type="match status" value="1"/>
</dbReference>
<dbReference type="InterPro" id="IPR018391">
    <property type="entry name" value="PQQ_b-propeller_rpt"/>
</dbReference>
<evidence type="ECO:0000313" key="2">
    <source>
        <dbReference type="EMBL" id="MFD1342464.1"/>
    </source>
</evidence>
<protein>
    <submittedName>
        <fullName evidence="2">PQQ-binding-like beta-propeller repeat protein</fullName>
    </submittedName>
</protein>
<proteinExistence type="predicted"/>
<dbReference type="InterPro" id="IPR002372">
    <property type="entry name" value="PQQ_rpt_dom"/>
</dbReference>
<comment type="caution">
    <text evidence="2">The sequence shown here is derived from an EMBL/GenBank/DDBJ whole genome shotgun (WGS) entry which is preliminary data.</text>
</comment>
<dbReference type="PANTHER" id="PTHR34512">
    <property type="entry name" value="CELL SURFACE PROTEIN"/>
    <property type="match status" value="1"/>
</dbReference>
<dbReference type="SMART" id="SM00564">
    <property type="entry name" value="PQQ"/>
    <property type="match status" value="7"/>
</dbReference>
<dbReference type="Pfam" id="PF13360">
    <property type="entry name" value="PQQ_2"/>
    <property type="match status" value="1"/>
</dbReference>
<dbReference type="Proteomes" id="UP001597135">
    <property type="component" value="Unassembled WGS sequence"/>
</dbReference>
<reference evidence="3" key="1">
    <citation type="journal article" date="2019" name="Int. J. Syst. Evol. Microbiol.">
        <title>The Global Catalogue of Microorganisms (GCM) 10K type strain sequencing project: providing services to taxonomists for standard genome sequencing and annotation.</title>
        <authorList>
            <consortium name="The Broad Institute Genomics Platform"/>
            <consortium name="The Broad Institute Genome Sequencing Center for Infectious Disease"/>
            <person name="Wu L."/>
            <person name="Ma J."/>
        </authorList>
    </citation>
    <scope>NUCLEOTIDE SEQUENCE [LARGE SCALE GENOMIC DNA]</scope>
    <source>
        <strain evidence="3">CCUG 62953</strain>
    </source>
</reference>
<sequence length="439" mass="45557">MFRTGLALAASLALISCAEEERILPGERLELREALQTQGGEAPLAVNVSRAATLPGMQANAGWTQSPVSPGVRTDHAALSLPLSPLWQSGIGGGDGKRQRLIADPVTDGTRIFTLSSDFQLTATSTGGQTLWSRAVVPLSETSAQAMGGGLALAGGRLFVTTGFGELRALNPADGSELWVQEVDNTASGAPSVVGDLVYLTAGDRTGWAVEASDGRVRWQLDGLGDSVNVAGAPAPAVSGDRVVFAFGDGTLQSTFREGGLTLWSATLAGGRPGRAMSAFDDVTGDPVIANGRVYAGTHTGRLVALDLYSGDRLWTLNSGALDRPWVAGGSVYAISDENTLLRVDAETGAQIWEVDLPGWVPRRKPQRQRDRSFANYGPVLAGGQVIVASSDGFIRSFDPASGALTGQTEIAGGATTAPIVAGGVLYVVSSRGVLHAYR</sequence>
<dbReference type="PANTHER" id="PTHR34512:SF30">
    <property type="entry name" value="OUTER MEMBRANE PROTEIN ASSEMBLY FACTOR BAMB"/>
    <property type="match status" value="1"/>
</dbReference>
<organism evidence="2 3">
    <name type="scientific">Litorisediminicola beolgyonensis</name>
    <dbReference type="NCBI Taxonomy" id="1173614"/>
    <lineage>
        <taxon>Bacteria</taxon>
        <taxon>Pseudomonadati</taxon>
        <taxon>Pseudomonadota</taxon>
        <taxon>Alphaproteobacteria</taxon>
        <taxon>Rhodobacterales</taxon>
        <taxon>Paracoccaceae</taxon>
        <taxon>Litorisediminicola</taxon>
    </lineage>
</organism>
<evidence type="ECO:0000259" key="1">
    <source>
        <dbReference type="Pfam" id="PF13360"/>
    </source>
</evidence>
<dbReference type="EMBL" id="JBHTMU010000012">
    <property type="protein sequence ID" value="MFD1342464.1"/>
    <property type="molecule type" value="Genomic_DNA"/>
</dbReference>
<dbReference type="Gene3D" id="2.130.10.10">
    <property type="entry name" value="YVTN repeat-like/Quinoprotein amine dehydrogenase"/>
    <property type="match status" value="1"/>
</dbReference>
<feature type="domain" description="Pyrrolo-quinoline quinone repeat" evidence="1">
    <location>
        <begin position="121"/>
        <end position="354"/>
    </location>
</feature>